<dbReference type="EMBL" id="JAAALK010000081">
    <property type="protein sequence ID" value="KAG8091052.1"/>
    <property type="molecule type" value="Genomic_DNA"/>
</dbReference>
<keyword evidence="3" id="KW-1185">Reference proteome</keyword>
<sequence>MSTTTSRPDEAAIESIVDAIVDAVRDAFCPSNADSVSPSPIADDAASKASSATRTALSSLLTRLPPTTRTTTTGPTEACTFFLGAGHRDRIPYTCPSTDDGRPRRAHCLHARHLGRLCVSSILLARSM</sequence>
<comment type="caution">
    <text evidence="2">The sequence shown here is derived from an EMBL/GenBank/DDBJ whole genome shotgun (WGS) entry which is preliminary data.</text>
</comment>
<evidence type="ECO:0000256" key="1">
    <source>
        <dbReference type="SAM" id="MobiDB-lite"/>
    </source>
</evidence>
<proteinExistence type="predicted"/>
<evidence type="ECO:0000313" key="3">
    <source>
        <dbReference type="Proteomes" id="UP000729402"/>
    </source>
</evidence>
<name>A0A8J5WMB2_ZIZPA</name>
<reference evidence="2" key="1">
    <citation type="journal article" date="2021" name="bioRxiv">
        <title>Whole Genome Assembly and Annotation of Northern Wild Rice, Zizania palustris L., Supports a Whole Genome Duplication in the Zizania Genus.</title>
        <authorList>
            <person name="Haas M."/>
            <person name="Kono T."/>
            <person name="Macchietto M."/>
            <person name="Millas R."/>
            <person name="McGilp L."/>
            <person name="Shao M."/>
            <person name="Duquette J."/>
            <person name="Hirsch C.N."/>
            <person name="Kimball J."/>
        </authorList>
    </citation>
    <scope>NUCLEOTIDE SEQUENCE</scope>
    <source>
        <tissue evidence="2">Fresh leaf tissue</tissue>
    </source>
</reference>
<accession>A0A8J5WMB2</accession>
<dbReference type="Proteomes" id="UP000729402">
    <property type="component" value="Unassembled WGS sequence"/>
</dbReference>
<evidence type="ECO:0000313" key="2">
    <source>
        <dbReference type="EMBL" id="KAG8091052.1"/>
    </source>
</evidence>
<feature type="region of interest" description="Disordered" evidence="1">
    <location>
        <begin position="57"/>
        <end position="76"/>
    </location>
</feature>
<dbReference type="AlphaFoldDB" id="A0A8J5WMB2"/>
<organism evidence="2 3">
    <name type="scientific">Zizania palustris</name>
    <name type="common">Northern wild rice</name>
    <dbReference type="NCBI Taxonomy" id="103762"/>
    <lineage>
        <taxon>Eukaryota</taxon>
        <taxon>Viridiplantae</taxon>
        <taxon>Streptophyta</taxon>
        <taxon>Embryophyta</taxon>
        <taxon>Tracheophyta</taxon>
        <taxon>Spermatophyta</taxon>
        <taxon>Magnoliopsida</taxon>
        <taxon>Liliopsida</taxon>
        <taxon>Poales</taxon>
        <taxon>Poaceae</taxon>
        <taxon>BOP clade</taxon>
        <taxon>Oryzoideae</taxon>
        <taxon>Oryzeae</taxon>
        <taxon>Zizaniinae</taxon>
        <taxon>Zizania</taxon>
    </lineage>
</organism>
<protein>
    <submittedName>
        <fullName evidence="2">Uncharacterized protein</fullName>
    </submittedName>
</protein>
<reference evidence="2" key="2">
    <citation type="submission" date="2021-02" db="EMBL/GenBank/DDBJ databases">
        <authorList>
            <person name="Kimball J.A."/>
            <person name="Haas M.W."/>
            <person name="Macchietto M."/>
            <person name="Kono T."/>
            <person name="Duquette J."/>
            <person name="Shao M."/>
        </authorList>
    </citation>
    <scope>NUCLEOTIDE SEQUENCE</scope>
    <source>
        <tissue evidence="2">Fresh leaf tissue</tissue>
    </source>
</reference>
<gene>
    <name evidence="2" type="ORF">GUJ93_ZPchr0011g27736</name>
</gene>